<dbReference type="Proteomes" id="UP000035086">
    <property type="component" value="Chromosome"/>
</dbReference>
<accession>A0ABM5S1D9</accession>
<evidence type="ECO:0000313" key="2">
    <source>
        <dbReference type="Proteomes" id="UP000035086"/>
    </source>
</evidence>
<organism evidence="1 2">
    <name type="scientific">Pandoraea pulmonicola</name>
    <dbReference type="NCBI Taxonomy" id="93221"/>
    <lineage>
        <taxon>Bacteria</taxon>
        <taxon>Pseudomonadati</taxon>
        <taxon>Pseudomonadota</taxon>
        <taxon>Betaproteobacteria</taxon>
        <taxon>Burkholderiales</taxon>
        <taxon>Burkholderiaceae</taxon>
        <taxon>Pandoraea</taxon>
    </lineage>
</organism>
<gene>
    <name evidence="1" type="ORF">RO07_15595</name>
</gene>
<sequence>MRQHEIIIVRVSSDTGATPTKEFIVAFSTKDADVFIRILIDDLIIASGTTNGVYIIPNATMNVSRGDKICWLVEMLNPKSSGYATINEIGNAGAWGTTGQPEMATDITDGTAYVGIAEAAGTFYYNTSLDIVSSTGETVTAKFAPAVVVA</sequence>
<reference evidence="1" key="1">
    <citation type="submission" date="2016-11" db="EMBL/GenBank/DDBJ databases">
        <title>Complete Genome Sequencing of Pandoraea pulmonicola DSM 16583.</title>
        <authorList>
            <person name="Chan K.-G."/>
        </authorList>
    </citation>
    <scope>NUCLEOTIDE SEQUENCE</scope>
    <source>
        <strain evidence="1">DSM 16583</strain>
    </source>
</reference>
<keyword evidence="2" id="KW-1185">Reference proteome</keyword>
<protein>
    <submittedName>
        <fullName evidence="1">Uncharacterized protein</fullName>
    </submittedName>
</protein>
<name>A0ABM5S1D9_PANPU</name>
<evidence type="ECO:0000313" key="1">
    <source>
        <dbReference type="EMBL" id="AJC21557.1"/>
    </source>
</evidence>
<proteinExistence type="predicted"/>
<dbReference type="EMBL" id="CP010310">
    <property type="protein sequence ID" value="AJC21557.1"/>
    <property type="molecule type" value="Genomic_DNA"/>
</dbReference>